<sequence>MKFVTGLLQVAAITLLFLLGNAIANYASLPLPGSMIGLVLLFLLLVLRVIKLEWVEQGANWLLAEFLLFFIPSAVGVVDYKDMIGGQWWKLLAVIALSTITVMAFTGLTAQWIAKRRKDVPGESSSHSS</sequence>
<evidence type="ECO:0000256" key="2">
    <source>
        <dbReference type="ARBA" id="ARBA00022475"/>
    </source>
</evidence>
<feature type="transmembrane region" description="Helical" evidence="6">
    <location>
        <begin position="62"/>
        <end position="80"/>
    </location>
</feature>
<keyword evidence="5 6" id="KW-0472">Membrane</keyword>
<comment type="caution">
    <text evidence="7">The sequence shown here is derived from an EMBL/GenBank/DDBJ whole genome shotgun (WGS) entry which is preliminary data.</text>
</comment>
<accession>A0ABT8HY79</accession>
<protein>
    <submittedName>
        <fullName evidence="7">CidA/LrgA family protein</fullName>
    </submittedName>
</protein>
<evidence type="ECO:0000256" key="6">
    <source>
        <dbReference type="SAM" id="Phobius"/>
    </source>
</evidence>
<dbReference type="RefSeq" id="WP_301166752.1">
    <property type="nucleotide sequence ID" value="NZ_JAUHTR010000007.1"/>
</dbReference>
<dbReference type="Proteomes" id="UP001172721">
    <property type="component" value="Unassembled WGS sequence"/>
</dbReference>
<organism evidence="7 8">
    <name type="scientific">Fictibacillus fluitans</name>
    <dbReference type="NCBI Taxonomy" id="3058422"/>
    <lineage>
        <taxon>Bacteria</taxon>
        <taxon>Bacillati</taxon>
        <taxon>Bacillota</taxon>
        <taxon>Bacilli</taxon>
        <taxon>Bacillales</taxon>
        <taxon>Fictibacillaceae</taxon>
        <taxon>Fictibacillus</taxon>
    </lineage>
</organism>
<name>A0ABT8HY79_9BACL</name>
<evidence type="ECO:0000256" key="3">
    <source>
        <dbReference type="ARBA" id="ARBA00022692"/>
    </source>
</evidence>
<proteinExistence type="predicted"/>
<keyword evidence="8" id="KW-1185">Reference proteome</keyword>
<evidence type="ECO:0000256" key="4">
    <source>
        <dbReference type="ARBA" id="ARBA00022989"/>
    </source>
</evidence>
<dbReference type="EMBL" id="JAUHTR010000007">
    <property type="protein sequence ID" value="MDN4525729.1"/>
    <property type="molecule type" value="Genomic_DNA"/>
</dbReference>
<comment type="subcellular location">
    <subcellularLocation>
        <location evidence="1">Cell membrane</location>
        <topology evidence="1">Multi-pass membrane protein</topology>
    </subcellularLocation>
</comment>
<dbReference type="InterPro" id="IPR005538">
    <property type="entry name" value="LrgA/CidA"/>
</dbReference>
<evidence type="ECO:0000256" key="1">
    <source>
        <dbReference type="ARBA" id="ARBA00004651"/>
    </source>
</evidence>
<reference evidence="7" key="1">
    <citation type="submission" date="2023-07" db="EMBL/GenBank/DDBJ databases">
        <title>Fictibacillus sp. isolated from freshwater pond.</title>
        <authorList>
            <person name="Kirdat K."/>
            <person name="Bhat A."/>
            <person name="Mourya A."/>
            <person name="Yadav A."/>
        </authorList>
    </citation>
    <scope>NUCLEOTIDE SEQUENCE</scope>
    <source>
        <strain evidence="7">NE201</strain>
    </source>
</reference>
<dbReference type="PANTHER" id="PTHR33931">
    <property type="entry name" value="HOLIN-LIKE PROTEIN CIDA-RELATED"/>
    <property type="match status" value="1"/>
</dbReference>
<feature type="transmembrane region" description="Helical" evidence="6">
    <location>
        <begin position="34"/>
        <end position="50"/>
    </location>
</feature>
<dbReference type="PANTHER" id="PTHR33931:SF2">
    <property type="entry name" value="HOLIN-LIKE PROTEIN CIDA"/>
    <property type="match status" value="1"/>
</dbReference>
<gene>
    <name evidence="7" type="ORF">QYB97_14685</name>
</gene>
<dbReference type="NCBIfam" id="NF002460">
    <property type="entry name" value="PRK01658.1"/>
    <property type="match status" value="1"/>
</dbReference>
<keyword evidence="4 6" id="KW-1133">Transmembrane helix</keyword>
<evidence type="ECO:0000313" key="8">
    <source>
        <dbReference type="Proteomes" id="UP001172721"/>
    </source>
</evidence>
<keyword evidence="2" id="KW-1003">Cell membrane</keyword>
<keyword evidence="3 6" id="KW-0812">Transmembrane</keyword>
<evidence type="ECO:0000256" key="5">
    <source>
        <dbReference type="ARBA" id="ARBA00023136"/>
    </source>
</evidence>
<evidence type="ECO:0000313" key="7">
    <source>
        <dbReference type="EMBL" id="MDN4525729.1"/>
    </source>
</evidence>
<feature type="transmembrane region" description="Helical" evidence="6">
    <location>
        <begin position="92"/>
        <end position="114"/>
    </location>
</feature>
<dbReference type="Pfam" id="PF03788">
    <property type="entry name" value="LrgA"/>
    <property type="match status" value="1"/>
</dbReference>